<keyword evidence="1" id="KW-0489">Methyltransferase</keyword>
<dbReference type="PANTHER" id="PTHR13090:SF1">
    <property type="entry name" value="ARGININE-HYDROXYLASE NDUFAF5, MITOCHONDRIAL"/>
    <property type="match status" value="1"/>
</dbReference>
<evidence type="ECO:0000256" key="2">
    <source>
        <dbReference type="ARBA" id="ARBA00022679"/>
    </source>
</evidence>
<evidence type="ECO:0000256" key="3">
    <source>
        <dbReference type="SAM" id="MobiDB-lite"/>
    </source>
</evidence>
<evidence type="ECO:0000313" key="5">
    <source>
        <dbReference type="Proteomes" id="UP000198728"/>
    </source>
</evidence>
<evidence type="ECO:0000313" key="4">
    <source>
        <dbReference type="EMBL" id="SFC78417.1"/>
    </source>
</evidence>
<dbReference type="PANTHER" id="PTHR13090">
    <property type="entry name" value="ARGININE-HYDROXYLASE NDUFAF5, MITOCHONDRIAL"/>
    <property type="match status" value="1"/>
</dbReference>
<keyword evidence="2" id="KW-0808">Transferase</keyword>
<dbReference type="EMBL" id="FOLG01000009">
    <property type="protein sequence ID" value="SFC78417.1"/>
    <property type="molecule type" value="Genomic_DNA"/>
</dbReference>
<dbReference type="RefSeq" id="WP_093361467.1">
    <property type="nucleotide sequence ID" value="NZ_FOLG01000009.1"/>
</dbReference>
<gene>
    <name evidence="4" type="ORF">SAMN04488094_10985</name>
</gene>
<dbReference type="SUPFAM" id="SSF53335">
    <property type="entry name" value="S-adenosyl-L-methionine-dependent methyltransferases"/>
    <property type="match status" value="1"/>
</dbReference>
<evidence type="ECO:0008006" key="6">
    <source>
        <dbReference type="Google" id="ProtNLM"/>
    </source>
</evidence>
<proteinExistence type="predicted"/>
<dbReference type="InterPro" id="IPR050602">
    <property type="entry name" value="Malonyl-ACP_OMT"/>
</dbReference>
<dbReference type="STRING" id="441112.SAMN04488094_10985"/>
<dbReference type="Gene3D" id="3.40.50.150">
    <property type="entry name" value="Vaccinia Virus protein VP39"/>
    <property type="match status" value="1"/>
</dbReference>
<protein>
    <recommendedName>
        <fullName evidence="6">Methyltransferase domain-containing protein</fullName>
    </recommendedName>
</protein>
<keyword evidence="5" id="KW-1185">Reference proteome</keyword>
<dbReference type="GO" id="GO:0008168">
    <property type="term" value="F:methyltransferase activity"/>
    <property type="evidence" value="ECO:0007669"/>
    <property type="project" value="UniProtKB-KW"/>
</dbReference>
<dbReference type="InterPro" id="IPR029063">
    <property type="entry name" value="SAM-dependent_MTases_sf"/>
</dbReference>
<sequence length="281" mass="30441">MTRPQLTDRAALVRARTRARRTPGGMADFLHRTAAGEIQERLEVVNRAFTAPVVISGFPDLWADLMPQARQISDEEILDLQPGAHDLVIHALALHWADDPVGQMVQARHALKPDGLFLGCLFGGETLAELRSALGTAEMEVMGGLSPRVAPMGEIRDIGALLQRAGFALPVADSVPLTATYETAFDLMRDLRAMGETNALADRHRAMGSRRLFQHAAEAYAMHFPADGARVEATFELIFLLGWAPDASQPLPLRPGSATARLADALGVEEGAPSRDKPIEE</sequence>
<dbReference type="GO" id="GO:0032259">
    <property type="term" value="P:methylation"/>
    <property type="evidence" value="ECO:0007669"/>
    <property type="project" value="UniProtKB-KW"/>
</dbReference>
<name>A0A1I1LYV3_9RHOB</name>
<dbReference type="OrthoDB" id="9793723at2"/>
<feature type="compositionally biased region" description="Basic and acidic residues" evidence="3">
    <location>
        <begin position="272"/>
        <end position="281"/>
    </location>
</feature>
<evidence type="ECO:0000256" key="1">
    <source>
        <dbReference type="ARBA" id="ARBA00022603"/>
    </source>
</evidence>
<accession>A0A1I1LYV3</accession>
<feature type="region of interest" description="Disordered" evidence="3">
    <location>
        <begin position="262"/>
        <end position="281"/>
    </location>
</feature>
<reference evidence="4 5" key="1">
    <citation type="submission" date="2016-10" db="EMBL/GenBank/DDBJ databases">
        <authorList>
            <person name="de Groot N.N."/>
        </authorList>
    </citation>
    <scope>NUCLEOTIDE SEQUENCE [LARGE SCALE GENOMIC DNA]</scope>
    <source>
        <strain evidence="4 5">DSM 19548</strain>
    </source>
</reference>
<organism evidence="4 5">
    <name type="scientific">Tropicimonas isoalkanivorans</name>
    <dbReference type="NCBI Taxonomy" id="441112"/>
    <lineage>
        <taxon>Bacteria</taxon>
        <taxon>Pseudomonadati</taxon>
        <taxon>Pseudomonadota</taxon>
        <taxon>Alphaproteobacteria</taxon>
        <taxon>Rhodobacterales</taxon>
        <taxon>Roseobacteraceae</taxon>
        <taxon>Tropicimonas</taxon>
    </lineage>
</organism>
<dbReference type="Proteomes" id="UP000198728">
    <property type="component" value="Unassembled WGS sequence"/>
</dbReference>
<dbReference type="AlphaFoldDB" id="A0A1I1LYV3"/>